<dbReference type="VEuPathDB" id="FungiDB:VP01_2955g1"/>
<dbReference type="EMBL" id="LAVV01007896">
    <property type="protein sequence ID" value="KNZ54409.1"/>
    <property type="molecule type" value="Genomic_DNA"/>
</dbReference>
<keyword evidence="2" id="KW-1185">Reference proteome</keyword>
<name>A0A0L6V102_9BASI</name>
<accession>A0A0L6V102</accession>
<reference evidence="1 2" key="1">
    <citation type="submission" date="2015-08" db="EMBL/GenBank/DDBJ databases">
        <title>Next Generation Sequencing and Analysis of the Genome of Puccinia sorghi L Schw, the Causal Agent of Maize Common Rust.</title>
        <authorList>
            <person name="Rochi L."/>
            <person name="Burguener G."/>
            <person name="Darino M."/>
            <person name="Turjanski A."/>
            <person name="Kreff E."/>
            <person name="Dieguez M.J."/>
            <person name="Sacco F."/>
        </authorList>
    </citation>
    <scope>NUCLEOTIDE SEQUENCE [LARGE SCALE GENOMIC DNA]</scope>
    <source>
        <strain evidence="1 2">RO10H11247</strain>
    </source>
</reference>
<evidence type="ECO:0000313" key="2">
    <source>
        <dbReference type="Proteomes" id="UP000037035"/>
    </source>
</evidence>
<proteinExistence type="predicted"/>
<gene>
    <name evidence="1" type="ORF">VP01_2955g1</name>
</gene>
<dbReference type="Proteomes" id="UP000037035">
    <property type="component" value="Unassembled WGS sequence"/>
</dbReference>
<evidence type="ECO:0000313" key="1">
    <source>
        <dbReference type="EMBL" id="KNZ54409.1"/>
    </source>
</evidence>
<comment type="caution">
    <text evidence="1">The sequence shown here is derived from an EMBL/GenBank/DDBJ whole genome shotgun (WGS) entry which is preliminary data.</text>
</comment>
<organism evidence="1 2">
    <name type="scientific">Puccinia sorghi</name>
    <dbReference type="NCBI Taxonomy" id="27349"/>
    <lineage>
        <taxon>Eukaryota</taxon>
        <taxon>Fungi</taxon>
        <taxon>Dikarya</taxon>
        <taxon>Basidiomycota</taxon>
        <taxon>Pucciniomycotina</taxon>
        <taxon>Pucciniomycetes</taxon>
        <taxon>Pucciniales</taxon>
        <taxon>Pucciniaceae</taxon>
        <taxon>Puccinia</taxon>
    </lineage>
</organism>
<dbReference type="AlphaFoldDB" id="A0A0L6V102"/>
<sequence length="166" mass="18968">MYEYQKVHSTNLVVLHDKLVYWNECRHYVERHVSWVAARPIYIKATSCVSLITKETEEAQQKQFTAPKEDEVEAILAAYKGVYAIAMYDYEAREDHEISNPNICGLYFKHPLTRANLKRCGEGHGRGCKSCPLNQACSNPWLFCGTTSRCPGALWLFLETPASHPL</sequence>
<protein>
    <submittedName>
        <fullName evidence="1">Uncharacterized protein</fullName>
    </submittedName>
</protein>